<evidence type="ECO:0000313" key="2">
    <source>
        <dbReference type="Proteomes" id="UP001234811"/>
    </source>
</evidence>
<organism evidence="1 2">
    <name type="scientific">Serratia marcescens</name>
    <dbReference type="NCBI Taxonomy" id="615"/>
    <lineage>
        <taxon>Bacteria</taxon>
        <taxon>Pseudomonadati</taxon>
        <taxon>Pseudomonadota</taxon>
        <taxon>Gammaproteobacteria</taxon>
        <taxon>Enterobacterales</taxon>
        <taxon>Yersiniaceae</taxon>
        <taxon>Serratia</taxon>
    </lineage>
</organism>
<dbReference type="RefSeq" id="WP_141240941.1">
    <property type="nucleotide sequence ID" value="NZ_CP026050.1"/>
</dbReference>
<accession>A0ABD5BEY9</accession>
<gene>
    <name evidence="1" type="ORF">RF091_05795</name>
</gene>
<evidence type="ECO:0000313" key="1">
    <source>
        <dbReference type="EMBL" id="MDQ9555034.1"/>
    </source>
</evidence>
<dbReference type="AlphaFoldDB" id="A0ABD5BEY9"/>
<dbReference type="EMBL" id="JAVIPQ010000103">
    <property type="protein sequence ID" value="MDQ9555034.1"/>
    <property type="molecule type" value="Genomic_DNA"/>
</dbReference>
<comment type="caution">
    <text evidence="1">The sequence shown here is derived from an EMBL/GenBank/DDBJ whole genome shotgun (WGS) entry which is preliminary data.</text>
</comment>
<sequence length="165" mass="18554">MQQNDTFSNLAVIYDRFIIISRQDCSHSSIGIEMNSLVPLFGGAQREGRAKMKKRANTRWRSIVLPTLLFSIPLPALTAEPQPPLHAASCIEAEVNGYRALPYDCYQQLMSPRTQKKVTKNAGSKFDADISKRQPNQIGLYSQSAFKNRMGNHFGKSAQPQRPEK</sequence>
<protein>
    <submittedName>
        <fullName evidence="1">Uncharacterized protein</fullName>
    </submittedName>
</protein>
<reference evidence="1 2" key="1">
    <citation type="submission" date="2023-07" db="EMBL/GenBank/DDBJ databases">
        <title>Pathogens genome sequencing project 196.</title>
        <authorList>
            <person name="Cao X."/>
        </authorList>
    </citation>
    <scope>NUCLEOTIDE SEQUENCE [LARGE SCALE GENOMIC DNA]</scope>
    <source>
        <strain evidence="1 2">SM41</strain>
    </source>
</reference>
<name>A0ABD5BEY9_SERMA</name>
<proteinExistence type="predicted"/>
<dbReference type="Proteomes" id="UP001234811">
    <property type="component" value="Unassembled WGS sequence"/>
</dbReference>